<dbReference type="EMBL" id="JAHUTI010039364">
    <property type="protein sequence ID" value="MED6244071.1"/>
    <property type="molecule type" value="Genomic_DNA"/>
</dbReference>
<sequence length="127" mass="14179">MKDFSLLFCRGSFPFIKWRTERSAISSTSRVLQHSLLIEFTFPFFFRVFRTVRGIFIGVNNLSAVLRSNPGPFFLERRGFSAAFVATKPVFKSLYLTVGAETPAKPVCCHSRASSALVATLCLTSIS</sequence>
<dbReference type="Proteomes" id="UP001345963">
    <property type="component" value="Unassembled WGS sequence"/>
</dbReference>
<comment type="caution">
    <text evidence="1">The sequence shown here is derived from an EMBL/GenBank/DDBJ whole genome shotgun (WGS) entry which is preliminary data.</text>
</comment>
<protein>
    <submittedName>
        <fullName evidence="1">Uncharacterized protein</fullName>
    </submittedName>
</protein>
<name>A0ABU7B0L5_9TELE</name>
<evidence type="ECO:0000313" key="2">
    <source>
        <dbReference type="Proteomes" id="UP001345963"/>
    </source>
</evidence>
<reference evidence="1 2" key="1">
    <citation type="submission" date="2021-07" db="EMBL/GenBank/DDBJ databases">
        <authorList>
            <person name="Palmer J.M."/>
        </authorList>
    </citation>
    <scope>NUCLEOTIDE SEQUENCE [LARGE SCALE GENOMIC DNA]</scope>
    <source>
        <strain evidence="1 2">AT_MEX2019</strain>
        <tissue evidence="1">Muscle</tissue>
    </source>
</reference>
<keyword evidence="2" id="KW-1185">Reference proteome</keyword>
<evidence type="ECO:0000313" key="1">
    <source>
        <dbReference type="EMBL" id="MED6244071.1"/>
    </source>
</evidence>
<proteinExistence type="predicted"/>
<organism evidence="1 2">
    <name type="scientific">Ataeniobius toweri</name>
    <dbReference type="NCBI Taxonomy" id="208326"/>
    <lineage>
        <taxon>Eukaryota</taxon>
        <taxon>Metazoa</taxon>
        <taxon>Chordata</taxon>
        <taxon>Craniata</taxon>
        <taxon>Vertebrata</taxon>
        <taxon>Euteleostomi</taxon>
        <taxon>Actinopterygii</taxon>
        <taxon>Neopterygii</taxon>
        <taxon>Teleostei</taxon>
        <taxon>Neoteleostei</taxon>
        <taxon>Acanthomorphata</taxon>
        <taxon>Ovalentaria</taxon>
        <taxon>Atherinomorphae</taxon>
        <taxon>Cyprinodontiformes</taxon>
        <taxon>Goodeidae</taxon>
        <taxon>Ataeniobius</taxon>
    </lineage>
</organism>
<accession>A0ABU7B0L5</accession>
<gene>
    <name evidence="1" type="ORF">ATANTOWER_011865</name>
</gene>